<dbReference type="AlphaFoldDB" id="A0A495B1A8"/>
<evidence type="ECO:0000313" key="6">
    <source>
        <dbReference type="EMBL" id="RKQ54769.1"/>
    </source>
</evidence>
<dbReference type="RefSeq" id="WP_238377256.1">
    <property type="nucleotide sequence ID" value="NZ_JAQQKY010000010.1"/>
</dbReference>
<accession>A0A495B1A8</accession>
<keyword evidence="1" id="KW-0805">Transcription regulation</keyword>
<proteinExistence type="predicted"/>
<dbReference type="SUPFAM" id="SSF46785">
    <property type="entry name" value="Winged helix' DNA-binding domain"/>
    <property type="match status" value="1"/>
</dbReference>
<dbReference type="PROSITE" id="PS01117">
    <property type="entry name" value="HTH_MARR_1"/>
    <property type="match status" value="1"/>
</dbReference>
<protein>
    <submittedName>
        <fullName evidence="5 6">MarR family transcriptional regulator</fullName>
    </submittedName>
</protein>
<comment type="caution">
    <text evidence="6">The sequence shown here is derived from an EMBL/GenBank/DDBJ whole genome shotgun (WGS) entry which is preliminary data.</text>
</comment>
<evidence type="ECO:0000313" key="8">
    <source>
        <dbReference type="Proteomes" id="UP001221566"/>
    </source>
</evidence>
<evidence type="ECO:0000256" key="2">
    <source>
        <dbReference type="ARBA" id="ARBA00023125"/>
    </source>
</evidence>
<evidence type="ECO:0000313" key="5">
    <source>
        <dbReference type="EMBL" id="MDC7692184.1"/>
    </source>
</evidence>
<keyword evidence="3" id="KW-0804">Transcription</keyword>
<dbReference type="GO" id="GO:0003677">
    <property type="term" value="F:DNA binding"/>
    <property type="evidence" value="ECO:0007669"/>
    <property type="project" value="UniProtKB-KW"/>
</dbReference>
<dbReference type="InterPro" id="IPR000835">
    <property type="entry name" value="HTH_MarR-typ"/>
</dbReference>
<keyword evidence="8" id="KW-1185">Reference proteome</keyword>
<dbReference type="InterPro" id="IPR023187">
    <property type="entry name" value="Tscrpt_reg_MarR-type_CS"/>
</dbReference>
<dbReference type="PANTHER" id="PTHR42756:SF1">
    <property type="entry name" value="TRANSCRIPTIONAL REPRESSOR OF EMRAB OPERON"/>
    <property type="match status" value="1"/>
</dbReference>
<dbReference type="Pfam" id="PF01047">
    <property type="entry name" value="MarR"/>
    <property type="match status" value="1"/>
</dbReference>
<gene>
    <name evidence="6" type="ORF">C8E02_3030</name>
    <name evidence="5" type="ORF">PQU93_15555</name>
</gene>
<dbReference type="Proteomes" id="UP001221566">
    <property type="component" value="Unassembled WGS sequence"/>
</dbReference>
<dbReference type="EMBL" id="RBID01000018">
    <property type="protein sequence ID" value="RKQ54769.1"/>
    <property type="molecule type" value="Genomic_DNA"/>
</dbReference>
<evidence type="ECO:0000256" key="1">
    <source>
        <dbReference type="ARBA" id="ARBA00023015"/>
    </source>
</evidence>
<dbReference type="InterPro" id="IPR036390">
    <property type="entry name" value="WH_DNA-bd_sf"/>
</dbReference>
<organism evidence="6 7">
    <name type="scientific">Vogesella indigofera</name>
    <name type="common">Pseudomonas indigofera</name>
    <dbReference type="NCBI Taxonomy" id="45465"/>
    <lineage>
        <taxon>Bacteria</taxon>
        <taxon>Pseudomonadati</taxon>
        <taxon>Pseudomonadota</taxon>
        <taxon>Betaproteobacteria</taxon>
        <taxon>Neisseriales</taxon>
        <taxon>Chromobacteriaceae</taxon>
        <taxon>Vogesella</taxon>
    </lineage>
</organism>
<dbReference type="PANTHER" id="PTHR42756">
    <property type="entry name" value="TRANSCRIPTIONAL REGULATOR, MARR"/>
    <property type="match status" value="1"/>
</dbReference>
<dbReference type="PRINTS" id="PR00598">
    <property type="entry name" value="HTHMARR"/>
</dbReference>
<evidence type="ECO:0000256" key="3">
    <source>
        <dbReference type="ARBA" id="ARBA00023163"/>
    </source>
</evidence>
<dbReference type="Gene3D" id="1.10.10.10">
    <property type="entry name" value="Winged helix-like DNA-binding domain superfamily/Winged helix DNA-binding domain"/>
    <property type="match status" value="1"/>
</dbReference>
<reference evidence="6 7" key="1">
    <citation type="submission" date="2018-10" db="EMBL/GenBank/DDBJ databases">
        <title>Genomic Encyclopedia of Type Strains, Phase IV (KMG-IV): sequencing the most valuable type-strain genomes for metagenomic binning, comparative biology and taxonomic classification.</title>
        <authorList>
            <person name="Goeker M."/>
        </authorList>
    </citation>
    <scope>NUCLEOTIDE SEQUENCE [LARGE SCALE GENOMIC DNA]</scope>
    <source>
        <strain evidence="6 7">DSM 3303</strain>
    </source>
</reference>
<keyword evidence="2 6" id="KW-0238">DNA-binding</keyword>
<evidence type="ECO:0000259" key="4">
    <source>
        <dbReference type="PROSITE" id="PS50995"/>
    </source>
</evidence>
<dbReference type="GO" id="GO:0003700">
    <property type="term" value="F:DNA-binding transcription factor activity"/>
    <property type="evidence" value="ECO:0007669"/>
    <property type="project" value="InterPro"/>
</dbReference>
<evidence type="ECO:0000313" key="7">
    <source>
        <dbReference type="Proteomes" id="UP000279384"/>
    </source>
</evidence>
<dbReference type="PROSITE" id="PS50995">
    <property type="entry name" value="HTH_MARR_2"/>
    <property type="match status" value="1"/>
</dbReference>
<sequence>MNTPMQQRSVTRSMALVRELVRTYQAFEQLSSSRIRSHGLTPPQFDVIATLGNTAGMSCKELSSRTLITKGTLTGVLDRLLDKGLISRRVDANDRRSLFVALTSEGDSVFRATFPDVTGHCDGAFAALSDEELKQITATLAGLRLAITAKLEP</sequence>
<reference evidence="5 8" key="2">
    <citation type="submission" date="2023-01" db="EMBL/GenBank/DDBJ databases">
        <title>Novel species of the genus Vogesella isolated from rivers.</title>
        <authorList>
            <person name="Lu H."/>
        </authorList>
    </citation>
    <scope>NUCLEOTIDE SEQUENCE [LARGE SCALE GENOMIC DNA]</scope>
    <source>
        <strain evidence="5 8">SH7W</strain>
    </source>
</reference>
<dbReference type="InterPro" id="IPR036388">
    <property type="entry name" value="WH-like_DNA-bd_sf"/>
</dbReference>
<dbReference type="SMART" id="SM00347">
    <property type="entry name" value="HTH_MARR"/>
    <property type="match status" value="1"/>
</dbReference>
<name>A0A495B1A8_VOGIN</name>
<dbReference type="Proteomes" id="UP000279384">
    <property type="component" value="Unassembled WGS sequence"/>
</dbReference>
<feature type="domain" description="HTH marR-type" evidence="4">
    <location>
        <begin position="13"/>
        <end position="145"/>
    </location>
</feature>
<dbReference type="EMBL" id="JAQQKY010000010">
    <property type="protein sequence ID" value="MDC7692184.1"/>
    <property type="molecule type" value="Genomic_DNA"/>
</dbReference>